<evidence type="ECO:0000313" key="4">
    <source>
        <dbReference type="Proteomes" id="UP000215305"/>
    </source>
</evidence>
<dbReference type="Proteomes" id="UP000215305">
    <property type="component" value="Unassembled WGS sequence"/>
</dbReference>
<comment type="caution">
    <text evidence="3">The sequence shown here is derived from an EMBL/GenBank/DDBJ whole genome shotgun (WGS) entry which is preliminary data.</text>
</comment>
<sequence>MDSSVRYRPLSPSGHRMVDPMRASTGTVPLSSSYGHYESSMGRPGYPAYSSDLPLVTPFSAPYSPRVSHEPRLEVQPISSTTYRDPGHSTKLRTEYAIRPRPRSSTASAAEIHHAPARLDVPPSVNRHSPVITTSYRRSPSPLPGHERYLVPASSSHHARHHSRHYPTDYASDTGRLEPHARKARSRTDHGRYRTHDHGHRSRYPAPGGFRKGEDIDDYDAYSYTNPREQFEKDSVARLNHGRITYRKERPLSMTGVEDHQLFPKKEPRALGPPPSQRGFDKLDRDARSRLSVHGSVGSDVDPAESRRMSWQRRPVSLHQDYDDGYSSYKSDHEGRRHHRSRRHGDDLSSRQSYDERAPRRSTNATESTAPLTGTGLGTAVLATGYSDNFDYDLTPRTDRHRSRDYDHHGQEHHRRRHRSRRSARRSSESDSDGYTSDEDLKKYRREPSARRHPGGSDSSPGGSKGRGLQHLTVERTHRRRSSRSQHRGENGSLRNETSSRGSGSSQEDLKKTSKEPDAPPKGILKPPRDKFPEEPNPVREGVAPLKDAHKKGIPPGARWTKIDRRLVNPAALEAGNERYEERPDYVIVLRVLTKEEIQAYAVKTQEIRDARYQEYLKERRKRREEDRRQGRRTDSLSSDDEDEDDEPRRAIEGSTESKSDPKSSSQSVADAGKA</sequence>
<feature type="compositionally biased region" description="Basic and acidic residues" evidence="1">
    <location>
        <begin position="527"/>
        <end position="538"/>
    </location>
</feature>
<dbReference type="VEuPathDB" id="FungiDB:CDV56_108981"/>
<feature type="compositionally biased region" description="Low complexity" evidence="1">
    <location>
        <begin position="369"/>
        <end position="385"/>
    </location>
</feature>
<dbReference type="STRING" id="41047.A0A397HL86"/>
<dbReference type="EMBL" id="NKHU02000026">
    <property type="protein sequence ID" value="RHZ63921.1"/>
    <property type="molecule type" value="Genomic_DNA"/>
</dbReference>
<evidence type="ECO:0000313" key="3">
    <source>
        <dbReference type="EMBL" id="RHZ63921.1"/>
    </source>
</evidence>
<dbReference type="OrthoDB" id="5418088at2759"/>
<feature type="region of interest" description="Disordered" evidence="1">
    <location>
        <begin position="250"/>
        <end position="558"/>
    </location>
</feature>
<accession>A0A397HL86</accession>
<dbReference type="PANTHER" id="PTHR42081:SF1">
    <property type="entry name" value="ZINC FINGER PROTEIN DHHC DOMAIN CONTAINING PROTEIN"/>
    <property type="match status" value="1"/>
</dbReference>
<feature type="compositionally biased region" description="Basic residues" evidence="1">
    <location>
        <begin position="411"/>
        <end position="425"/>
    </location>
</feature>
<feature type="compositionally biased region" description="Polar residues" evidence="1">
    <location>
        <begin position="493"/>
        <end position="507"/>
    </location>
</feature>
<dbReference type="RefSeq" id="XP_026617346.1">
    <property type="nucleotide sequence ID" value="XM_026762600.1"/>
</dbReference>
<feature type="region of interest" description="Disordered" evidence="1">
    <location>
        <begin position="619"/>
        <end position="675"/>
    </location>
</feature>
<feature type="compositionally biased region" description="Basic and acidic residues" evidence="1">
    <location>
        <begin position="250"/>
        <end position="269"/>
    </location>
</feature>
<name>A0A397HL86_ASPTH</name>
<proteinExistence type="predicted"/>
<gene>
    <name evidence="3" type="ORF">CDV56_108981</name>
</gene>
<dbReference type="Pfam" id="PF26118">
    <property type="entry name" value="DUF8035"/>
    <property type="match status" value="1"/>
</dbReference>
<feature type="compositionally biased region" description="Basic and acidic residues" evidence="1">
    <location>
        <begin position="344"/>
        <end position="359"/>
    </location>
</feature>
<feature type="region of interest" description="Disordered" evidence="1">
    <location>
        <begin position="101"/>
        <end position="126"/>
    </location>
</feature>
<feature type="compositionally biased region" description="Basic and acidic residues" evidence="1">
    <location>
        <begin position="279"/>
        <end position="289"/>
    </location>
</feature>
<feature type="region of interest" description="Disordered" evidence="1">
    <location>
        <begin position="153"/>
        <end position="215"/>
    </location>
</feature>
<dbReference type="GeneID" id="38130955"/>
<evidence type="ECO:0000259" key="2">
    <source>
        <dbReference type="Pfam" id="PF26118"/>
    </source>
</evidence>
<feature type="compositionally biased region" description="Basic and acidic residues" evidence="1">
    <location>
        <begin position="394"/>
        <end position="410"/>
    </location>
</feature>
<feature type="domain" description="DUF8035" evidence="2">
    <location>
        <begin position="558"/>
        <end position="611"/>
    </location>
</feature>
<feature type="compositionally biased region" description="Basic and acidic residues" evidence="1">
    <location>
        <begin position="175"/>
        <end position="196"/>
    </location>
</feature>
<feature type="compositionally biased region" description="Basic residues" evidence="1">
    <location>
        <begin position="477"/>
        <end position="486"/>
    </location>
</feature>
<protein>
    <recommendedName>
        <fullName evidence="2">DUF8035 domain-containing protein</fullName>
    </recommendedName>
</protein>
<feature type="region of interest" description="Disordered" evidence="1">
    <location>
        <begin position="1"/>
        <end position="24"/>
    </location>
</feature>
<organism evidence="3 4">
    <name type="scientific">Aspergillus thermomutatus</name>
    <name type="common">Neosartorya pseudofischeri</name>
    <dbReference type="NCBI Taxonomy" id="41047"/>
    <lineage>
        <taxon>Eukaryota</taxon>
        <taxon>Fungi</taxon>
        <taxon>Dikarya</taxon>
        <taxon>Ascomycota</taxon>
        <taxon>Pezizomycotina</taxon>
        <taxon>Eurotiomycetes</taxon>
        <taxon>Eurotiomycetidae</taxon>
        <taxon>Eurotiales</taxon>
        <taxon>Aspergillaceae</taxon>
        <taxon>Aspergillus</taxon>
        <taxon>Aspergillus subgen. Fumigati</taxon>
    </lineage>
</organism>
<feature type="compositionally biased region" description="Basic and acidic residues" evidence="1">
    <location>
        <begin position="619"/>
        <end position="635"/>
    </location>
</feature>
<evidence type="ECO:0000256" key="1">
    <source>
        <dbReference type="SAM" id="MobiDB-lite"/>
    </source>
</evidence>
<reference evidence="3" key="1">
    <citation type="submission" date="2018-08" db="EMBL/GenBank/DDBJ databases">
        <title>Draft genome sequence of azole-resistant Aspergillus thermomutatus (Neosartorya pseudofischeri) strain HMR AF 39, isolated from a human nasal aspirate.</title>
        <authorList>
            <person name="Parent-Michaud M."/>
            <person name="Dufresne P.J."/>
            <person name="Fournier E."/>
            <person name="Martineau C."/>
            <person name="Moreira S."/>
            <person name="Perkins V."/>
            <person name="De Repentigny L."/>
            <person name="Dufresne S.F."/>
        </authorList>
    </citation>
    <scope>NUCLEOTIDE SEQUENCE [LARGE SCALE GENOMIC DNA]</scope>
    <source>
        <strain evidence="3">HMR AF 39</strain>
    </source>
</reference>
<dbReference type="PANTHER" id="PTHR42081">
    <property type="entry name" value="ZINC FINGER PROTEIN DHHC DOMAIN CONTAINING PROTEIN"/>
    <property type="match status" value="1"/>
</dbReference>
<feature type="compositionally biased region" description="Basic and acidic residues" evidence="1">
    <location>
        <begin position="508"/>
        <end position="519"/>
    </location>
</feature>
<feature type="compositionally biased region" description="Basic and acidic residues" evidence="1">
    <location>
        <begin position="439"/>
        <end position="450"/>
    </location>
</feature>
<keyword evidence="4" id="KW-1185">Reference proteome</keyword>
<dbReference type="AlphaFoldDB" id="A0A397HL86"/>
<dbReference type="InterPro" id="IPR058348">
    <property type="entry name" value="DUF8035"/>
</dbReference>
<feature type="compositionally biased region" description="Basic and acidic residues" evidence="1">
    <location>
        <begin position="647"/>
        <end position="662"/>
    </location>
</feature>